<organism evidence="5 6">
    <name type="scientific">Geodia barretti</name>
    <name type="common">Barrett's horny sponge</name>
    <dbReference type="NCBI Taxonomy" id="519541"/>
    <lineage>
        <taxon>Eukaryota</taxon>
        <taxon>Metazoa</taxon>
        <taxon>Porifera</taxon>
        <taxon>Demospongiae</taxon>
        <taxon>Heteroscleromorpha</taxon>
        <taxon>Tetractinellida</taxon>
        <taxon>Astrophorina</taxon>
        <taxon>Geodiidae</taxon>
        <taxon>Geodia</taxon>
    </lineage>
</organism>
<dbReference type="InterPro" id="IPR044843">
    <property type="entry name" value="Trans_IPPS_bact-type"/>
</dbReference>
<evidence type="ECO:0000256" key="3">
    <source>
        <dbReference type="ARBA" id="ARBA00022679"/>
    </source>
</evidence>
<evidence type="ECO:0000313" key="5">
    <source>
        <dbReference type="EMBL" id="CAI8010473.1"/>
    </source>
</evidence>
<proteinExistence type="predicted"/>
<gene>
    <name evidence="5" type="ORF">GBAR_LOCUS6909</name>
</gene>
<dbReference type="InterPro" id="IPR017828">
    <property type="entry name" value="SQ_synth_HpnD-like"/>
</dbReference>
<dbReference type="GO" id="GO:0016117">
    <property type="term" value="P:carotenoid biosynthetic process"/>
    <property type="evidence" value="ECO:0007669"/>
    <property type="project" value="UniProtKB-KW"/>
</dbReference>
<dbReference type="EMBL" id="CASHTH010001038">
    <property type="protein sequence ID" value="CAI8010473.1"/>
    <property type="molecule type" value="Genomic_DNA"/>
</dbReference>
<dbReference type="InterPro" id="IPR033904">
    <property type="entry name" value="Trans_IPPS_HH"/>
</dbReference>
<dbReference type="AlphaFoldDB" id="A0AA35RGU9"/>
<dbReference type="InterPro" id="IPR008949">
    <property type="entry name" value="Isoprenoid_synthase_dom_sf"/>
</dbReference>
<evidence type="ECO:0000313" key="6">
    <source>
        <dbReference type="Proteomes" id="UP001174909"/>
    </source>
</evidence>
<keyword evidence="4" id="KW-0125">Carotenoid biosynthesis</keyword>
<sequence length="288" mass="33111">MEVAYQECQRITRREARNFYCASVPLPPKRRQAIYVAYAFCRYCDDAVDSETSTEEKLQRLADLRRMLEQCYQGQADEPVFVGLAQVAQDYEIPREYFEEILAGMEADLVKTRYQDFSELREYCYQVASAVGLICIHIFGFDDARAKAHAIDLGLAMQLTNISRDVKEDLDFGRIYLPQDELAQFGYSEEDLISGRFDDAFQALMRFQAERARAYFRSGFQLLPYLSPRSRACTAVLGRIYSKLLDRIEAANYDVLNHRVSLSTAEKLGIMAQSWAGSMLPRQRPDPT</sequence>
<dbReference type="InterPro" id="IPR019845">
    <property type="entry name" value="Squalene/phytoene_synthase_CS"/>
</dbReference>
<name>A0AA35RGU9_GEOBA</name>
<keyword evidence="3" id="KW-0808">Transferase</keyword>
<evidence type="ECO:0000256" key="4">
    <source>
        <dbReference type="ARBA" id="ARBA00022746"/>
    </source>
</evidence>
<dbReference type="SUPFAM" id="SSF48576">
    <property type="entry name" value="Terpenoid synthases"/>
    <property type="match status" value="1"/>
</dbReference>
<dbReference type="SFLD" id="SFLDG01018">
    <property type="entry name" value="Squalene/Phytoene_Synthase_Lik"/>
    <property type="match status" value="1"/>
</dbReference>
<dbReference type="Pfam" id="PF00494">
    <property type="entry name" value="SQS_PSY"/>
    <property type="match status" value="1"/>
</dbReference>
<evidence type="ECO:0000256" key="1">
    <source>
        <dbReference type="ARBA" id="ARBA00001805"/>
    </source>
</evidence>
<dbReference type="Gene3D" id="1.10.600.10">
    <property type="entry name" value="Farnesyl Diphosphate Synthase"/>
    <property type="match status" value="1"/>
</dbReference>
<dbReference type="SFLD" id="SFLDG01212">
    <property type="entry name" value="Phytoene_synthase_like"/>
    <property type="match status" value="1"/>
</dbReference>
<comment type="catalytic activity">
    <reaction evidence="1">
        <text>2 (2E,6E,10E)-geranylgeranyl diphosphate = 15-cis-phytoene + 2 diphosphate</text>
        <dbReference type="Rhea" id="RHEA:34475"/>
        <dbReference type="ChEBI" id="CHEBI:27787"/>
        <dbReference type="ChEBI" id="CHEBI:33019"/>
        <dbReference type="ChEBI" id="CHEBI:58756"/>
        <dbReference type="EC" id="2.5.1.32"/>
    </reaction>
</comment>
<dbReference type="PANTHER" id="PTHR31480">
    <property type="entry name" value="BIFUNCTIONAL LYCOPENE CYCLASE/PHYTOENE SYNTHASE"/>
    <property type="match status" value="1"/>
</dbReference>
<dbReference type="InterPro" id="IPR002060">
    <property type="entry name" value="Squ/phyt_synthse"/>
</dbReference>
<dbReference type="NCBIfam" id="TIGR03465">
    <property type="entry name" value="HpnD"/>
    <property type="match status" value="1"/>
</dbReference>
<dbReference type="PROSITE" id="PS01045">
    <property type="entry name" value="SQUALEN_PHYTOEN_SYN_2"/>
    <property type="match status" value="1"/>
</dbReference>
<evidence type="ECO:0000256" key="2">
    <source>
        <dbReference type="ARBA" id="ARBA00012396"/>
    </source>
</evidence>
<dbReference type="CDD" id="cd00683">
    <property type="entry name" value="Trans_IPPS_HH"/>
    <property type="match status" value="1"/>
</dbReference>
<reference evidence="5" key="1">
    <citation type="submission" date="2023-03" db="EMBL/GenBank/DDBJ databases">
        <authorList>
            <person name="Steffen K."/>
            <person name="Cardenas P."/>
        </authorList>
    </citation>
    <scope>NUCLEOTIDE SEQUENCE</scope>
</reference>
<dbReference type="GO" id="GO:0051996">
    <property type="term" value="F:squalene synthase [NAD(P)H] activity"/>
    <property type="evidence" value="ECO:0007669"/>
    <property type="project" value="InterPro"/>
</dbReference>
<accession>A0AA35RGU9</accession>
<dbReference type="GO" id="GO:0004311">
    <property type="term" value="F:geranylgeranyl diphosphate synthase activity"/>
    <property type="evidence" value="ECO:0007669"/>
    <property type="project" value="InterPro"/>
</dbReference>
<keyword evidence="6" id="KW-1185">Reference proteome</keyword>
<dbReference type="EC" id="2.5.1.32" evidence="2"/>
<protein>
    <recommendedName>
        <fullName evidence="2">15-cis-phytoene synthase</fullName>
        <ecNumber evidence="2">2.5.1.32</ecNumber>
    </recommendedName>
</protein>
<dbReference type="SFLD" id="SFLDS00005">
    <property type="entry name" value="Isoprenoid_Synthase_Type_I"/>
    <property type="match status" value="1"/>
</dbReference>
<dbReference type="PROSITE" id="PS01044">
    <property type="entry name" value="SQUALEN_PHYTOEN_SYN_1"/>
    <property type="match status" value="1"/>
</dbReference>
<comment type="caution">
    <text evidence="5">The sequence shown here is derived from an EMBL/GenBank/DDBJ whole genome shotgun (WGS) entry which is preliminary data.</text>
</comment>
<dbReference type="Proteomes" id="UP001174909">
    <property type="component" value="Unassembled WGS sequence"/>
</dbReference>